<dbReference type="KEGG" id="mvc:MSVAZ_2111"/>
<feature type="transmembrane region" description="Helical" evidence="1">
    <location>
        <begin position="211"/>
        <end position="230"/>
    </location>
</feature>
<dbReference type="HOGENOM" id="CLU_1040571_0_0_2"/>
<keyword evidence="1" id="KW-0472">Membrane</keyword>
<evidence type="ECO:0000313" key="2">
    <source>
        <dbReference type="EMBL" id="AKB44380.1"/>
    </source>
</evidence>
<feature type="transmembrane region" description="Helical" evidence="1">
    <location>
        <begin position="90"/>
        <end position="116"/>
    </location>
</feature>
<evidence type="ECO:0000256" key="1">
    <source>
        <dbReference type="SAM" id="Phobius"/>
    </source>
</evidence>
<feature type="transmembrane region" description="Helical" evidence="1">
    <location>
        <begin position="61"/>
        <end position="84"/>
    </location>
</feature>
<feature type="transmembrane region" description="Helical" evidence="1">
    <location>
        <begin position="137"/>
        <end position="167"/>
    </location>
</feature>
<reference evidence="2 3" key="1">
    <citation type="submission" date="2014-07" db="EMBL/GenBank/DDBJ databases">
        <title>Methanogenic archaea and the global carbon cycle.</title>
        <authorList>
            <person name="Henriksen J.R."/>
            <person name="Luke J."/>
            <person name="Reinhart S."/>
            <person name="Benedict M.N."/>
            <person name="Youngblut N.D."/>
            <person name="Metcalf M.E."/>
            <person name="Whitaker R.J."/>
            <person name="Metcalf W.W."/>
        </authorList>
    </citation>
    <scope>NUCLEOTIDE SEQUENCE [LARGE SCALE GENOMIC DNA]</scope>
    <source>
        <strain evidence="2 3">Z-761</strain>
    </source>
</reference>
<keyword evidence="3" id="KW-1185">Reference proteome</keyword>
<keyword evidence="1" id="KW-1133">Transmembrane helix</keyword>
<dbReference type="Proteomes" id="UP000033096">
    <property type="component" value="Chromosome"/>
</dbReference>
<dbReference type="AlphaFoldDB" id="A0A0E3Q6H9"/>
<organism evidence="2 3">
    <name type="scientific">Methanosarcina vacuolata Z-761</name>
    <dbReference type="NCBI Taxonomy" id="1434123"/>
    <lineage>
        <taxon>Archaea</taxon>
        <taxon>Methanobacteriati</taxon>
        <taxon>Methanobacteriota</taxon>
        <taxon>Stenosarchaea group</taxon>
        <taxon>Methanomicrobia</taxon>
        <taxon>Methanosarcinales</taxon>
        <taxon>Methanosarcinaceae</taxon>
        <taxon>Methanosarcina</taxon>
    </lineage>
</organism>
<dbReference type="RefSeq" id="WP_048121000.1">
    <property type="nucleotide sequence ID" value="NZ_CP009520.1"/>
</dbReference>
<keyword evidence="1" id="KW-0812">Transmembrane</keyword>
<dbReference type="GeneID" id="24810574"/>
<dbReference type="PROSITE" id="PS51257">
    <property type="entry name" value="PROKAR_LIPOPROTEIN"/>
    <property type="match status" value="1"/>
</dbReference>
<sequence>MDKKVIILSIAFAAIACIQHLITKGNINRETLTIAILSSIILAFYFTWFMPELNLRKRDTYFLTCITLFVVASLNNFIEAYFFTDVFNTTFTLVAAITVSLLTTLIQTSLAIYILKPEGNMTLRNAIREHVRANEHYVLRIIAASLVYFPVYLTFGLIISPFVIPIYTNPQNGLSVPSFSLMFPLELVRGAIYAIVLAAVFASLKKQKNLNFKVAATLLFIPGAFIPLLSSLTQANAFSQVAPYHIFEILGDSIVYGYIVSRIFHKV</sequence>
<feature type="transmembrane region" description="Helical" evidence="1">
    <location>
        <begin position="242"/>
        <end position="261"/>
    </location>
</feature>
<dbReference type="PATRIC" id="fig|1434123.4.peg.2573"/>
<protein>
    <submittedName>
        <fullName evidence="2">Uncharacterized protein</fullName>
    </submittedName>
</protein>
<evidence type="ECO:0000313" key="3">
    <source>
        <dbReference type="Proteomes" id="UP000033096"/>
    </source>
</evidence>
<feature type="transmembrane region" description="Helical" evidence="1">
    <location>
        <begin position="187"/>
        <end position="204"/>
    </location>
</feature>
<gene>
    <name evidence="2" type="ORF">MSVAZ_2111</name>
</gene>
<name>A0A0E3Q6H9_9EURY</name>
<accession>A0A0E3Q6H9</accession>
<proteinExistence type="predicted"/>
<dbReference type="EMBL" id="CP009520">
    <property type="protein sequence ID" value="AKB44380.1"/>
    <property type="molecule type" value="Genomic_DNA"/>
</dbReference>
<feature type="transmembrane region" description="Helical" evidence="1">
    <location>
        <begin position="32"/>
        <end position="49"/>
    </location>
</feature>